<organism evidence="1 2">
    <name type="scientific">Brassica napus</name>
    <name type="common">Rape</name>
    <dbReference type="NCBI Taxonomy" id="3708"/>
    <lineage>
        <taxon>Eukaryota</taxon>
        <taxon>Viridiplantae</taxon>
        <taxon>Streptophyta</taxon>
        <taxon>Embryophyta</taxon>
        <taxon>Tracheophyta</taxon>
        <taxon>Spermatophyta</taxon>
        <taxon>Magnoliopsida</taxon>
        <taxon>eudicotyledons</taxon>
        <taxon>Gunneridae</taxon>
        <taxon>Pentapetalae</taxon>
        <taxon>rosids</taxon>
        <taxon>malvids</taxon>
        <taxon>Brassicales</taxon>
        <taxon>Brassicaceae</taxon>
        <taxon>Brassiceae</taxon>
        <taxon>Brassica</taxon>
    </lineage>
</organism>
<evidence type="ECO:0000313" key="1">
    <source>
        <dbReference type="EMBL" id="KAH0885663.1"/>
    </source>
</evidence>
<evidence type="ECO:0000313" key="2">
    <source>
        <dbReference type="Proteomes" id="UP000824890"/>
    </source>
</evidence>
<name>A0ABQ7ZZM6_BRANA</name>
<dbReference type="PANTHER" id="PTHR14379">
    <property type="entry name" value="LIMKAIN B LKAP"/>
    <property type="match status" value="1"/>
</dbReference>
<comment type="caution">
    <text evidence="1">The sequence shown here is derived from an EMBL/GenBank/DDBJ whole genome shotgun (WGS) entry which is preliminary data.</text>
</comment>
<reference evidence="1 2" key="1">
    <citation type="submission" date="2021-05" db="EMBL/GenBank/DDBJ databases">
        <title>Genome Assembly of Synthetic Allotetraploid Brassica napus Reveals Homoeologous Exchanges between Subgenomes.</title>
        <authorList>
            <person name="Davis J.T."/>
        </authorList>
    </citation>
    <scope>NUCLEOTIDE SEQUENCE [LARGE SCALE GENOMIC DNA]</scope>
    <source>
        <strain evidence="2">cv. Da-Ae</strain>
        <tissue evidence="1">Seedling</tissue>
    </source>
</reference>
<dbReference type="InterPro" id="IPR024768">
    <property type="entry name" value="Marf1"/>
</dbReference>
<feature type="non-terminal residue" evidence="1">
    <location>
        <position position="1"/>
    </location>
</feature>
<accession>A0ABQ7ZZM6</accession>
<dbReference type="PANTHER" id="PTHR14379:SF7">
    <property type="entry name" value="ENDONUCLEASE OR GLYCOSYL HYDROLASE-RELATED"/>
    <property type="match status" value="1"/>
</dbReference>
<keyword evidence="2" id="KW-1185">Reference proteome</keyword>
<dbReference type="EMBL" id="JAGKQM010000014">
    <property type="protein sequence ID" value="KAH0885663.1"/>
    <property type="molecule type" value="Genomic_DNA"/>
</dbReference>
<dbReference type="Proteomes" id="UP000824890">
    <property type="component" value="Unassembled WGS sequence"/>
</dbReference>
<protein>
    <recommendedName>
        <fullName evidence="3">NYN domain-containing protein</fullName>
    </recommendedName>
</protein>
<sequence>IRFESSYLIIPWKVMSSESAVSCTRVFWDVDLAPETIYNNMKSILEKMGFMGDLSIMAYVNLETFPDKPAYENAGFSIIPHQERHRFMLRDIAWWEVDSTFTPSFHYRGKYKINFMVVPLYYSPIQTTSSALCPGVFLDLSPLTRCYDPAYINTHDRAHRMSVDIVLWAMDHPATYFQPRDLFVFSDNVKVGTDFYNALEALGDRYYNVRVLPPPDLDVSMPHQIFLNHMPRISREEAIDFDMSQIHVFWDVQSCPIDISIILPVLREKGYHGRVLFRPYLPYQGDEPLLGYRDDGYARVPSIKVEGDSYAAIARMLLDILFWAMNHDDLPQNLILISQPSKDIDIVIQALERRDTANQTLLESPCRTITDVSRKLKRSPVIIFWLVDSCPSNPYEFRNKFSSTLEDKGYADYESVTAYVEEGKNSDEVINVCRKSELQVRLAPEGDEFGKFSLMLLDMINWTQASGAPFNFLVISKPFRDAMCDSVFKDVKSRGFNVLFEMIDYMVTFGSSLWSAKSILDTSFSFSSQELA</sequence>
<proteinExistence type="predicted"/>
<evidence type="ECO:0008006" key="3">
    <source>
        <dbReference type="Google" id="ProtNLM"/>
    </source>
</evidence>
<gene>
    <name evidence="1" type="ORF">HID58_061759</name>
</gene>